<comment type="caution">
    <text evidence="15">The sequence shown here is derived from an EMBL/GenBank/DDBJ whole genome shotgun (WGS) entry which is preliminary data.</text>
</comment>
<feature type="domain" description="RNA polymerase beta subunit protrusion" evidence="12">
    <location>
        <begin position="25"/>
        <end position="375"/>
    </location>
</feature>
<evidence type="ECO:0000259" key="12">
    <source>
        <dbReference type="Pfam" id="PF04563"/>
    </source>
</evidence>
<dbReference type="Pfam" id="PF04560">
    <property type="entry name" value="RNA_pol_Rpb2_7"/>
    <property type="match status" value="1"/>
</dbReference>
<evidence type="ECO:0000256" key="1">
    <source>
        <dbReference type="ARBA" id="ARBA00022478"/>
    </source>
</evidence>
<evidence type="ECO:0000256" key="8">
    <source>
        <dbReference type="SAM" id="MobiDB-lite"/>
    </source>
</evidence>
<dbReference type="Gene3D" id="2.40.270.10">
    <property type="entry name" value="DNA-directed RNA polymerase, subunit 2, domain 6"/>
    <property type="match status" value="2"/>
</dbReference>
<dbReference type="InterPro" id="IPR037033">
    <property type="entry name" value="DNA-dir_RNAP_su2_hyb_sf"/>
</dbReference>
<dbReference type="InterPro" id="IPR007641">
    <property type="entry name" value="RNA_pol_Rpb2_7"/>
</dbReference>
<name>A0A2M7AMK9_UNCKA</name>
<dbReference type="GO" id="GO:0003677">
    <property type="term" value="F:DNA binding"/>
    <property type="evidence" value="ECO:0007669"/>
    <property type="project" value="UniProtKB-UniRule"/>
</dbReference>
<keyword evidence="3 6" id="KW-0548">Nucleotidyltransferase</keyword>
<dbReference type="InterPro" id="IPR019462">
    <property type="entry name" value="DNA-dir_RNA_pol_bsu_external_1"/>
</dbReference>
<dbReference type="Pfam" id="PF00562">
    <property type="entry name" value="RNA_pol_Rpb2_6"/>
    <property type="match status" value="1"/>
</dbReference>
<dbReference type="InterPro" id="IPR007642">
    <property type="entry name" value="RNA_pol_Rpb2_2"/>
</dbReference>
<evidence type="ECO:0000259" key="14">
    <source>
        <dbReference type="Pfam" id="PF10385"/>
    </source>
</evidence>
<comment type="similarity">
    <text evidence="6 7">Belongs to the RNA polymerase beta chain family.</text>
</comment>
<dbReference type="GO" id="GO:0000428">
    <property type="term" value="C:DNA-directed RNA polymerase complex"/>
    <property type="evidence" value="ECO:0007669"/>
    <property type="project" value="UniProtKB-KW"/>
</dbReference>
<dbReference type="InterPro" id="IPR037034">
    <property type="entry name" value="RNA_pol_Rpb2_2_sf"/>
</dbReference>
<evidence type="ECO:0000313" key="16">
    <source>
        <dbReference type="Proteomes" id="UP000229916"/>
    </source>
</evidence>
<comment type="subunit">
    <text evidence="6">The RNAP catalytic core consists of 2 alpha, 1 beta, 1 beta' and 1 omega subunit. When a sigma factor is associated with the core the holoenzyme is formed, which can initiate transcription.</text>
</comment>
<dbReference type="Gene3D" id="2.40.50.150">
    <property type="match status" value="1"/>
</dbReference>
<keyword evidence="4 6" id="KW-0804">Transcription</keyword>
<feature type="domain" description="RNA polymerase Rpb2" evidence="11">
    <location>
        <begin position="137"/>
        <end position="330"/>
    </location>
</feature>
<dbReference type="InterPro" id="IPR014724">
    <property type="entry name" value="RNA_pol_RPB2_OB-fold"/>
</dbReference>
<evidence type="ECO:0000256" key="2">
    <source>
        <dbReference type="ARBA" id="ARBA00022679"/>
    </source>
</evidence>
<dbReference type="Pfam" id="PF04565">
    <property type="entry name" value="RNA_pol_Rpb2_3"/>
    <property type="match status" value="1"/>
</dbReference>
<feature type="domain" description="RNA polymerase Rpb2" evidence="13">
    <location>
        <begin position="390"/>
        <end position="458"/>
    </location>
</feature>
<comment type="catalytic activity">
    <reaction evidence="5 6">
        <text>RNA(n) + a ribonucleoside 5'-triphosphate = RNA(n+1) + diphosphate</text>
        <dbReference type="Rhea" id="RHEA:21248"/>
        <dbReference type="Rhea" id="RHEA-COMP:14527"/>
        <dbReference type="Rhea" id="RHEA-COMP:17342"/>
        <dbReference type="ChEBI" id="CHEBI:33019"/>
        <dbReference type="ChEBI" id="CHEBI:61557"/>
        <dbReference type="ChEBI" id="CHEBI:140395"/>
        <dbReference type="EC" id="2.7.7.6"/>
    </reaction>
</comment>
<dbReference type="Gene3D" id="2.30.150.10">
    <property type="entry name" value="DNA-directed RNA polymerase, beta subunit, external 1 domain"/>
    <property type="match status" value="1"/>
</dbReference>
<dbReference type="InterPro" id="IPR007120">
    <property type="entry name" value="DNA-dir_RNAP_su2_dom"/>
</dbReference>
<dbReference type="Gene3D" id="3.90.1800.10">
    <property type="entry name" value="RNA polymerase alpha subunit dimerisation domain"/>
    <property type="match status" value="1"/>
</dbReference>
<feature type="domain" description="DNA-directed RNA polymerase subunit 2 hybrid-binding" evidence="9">
    <location>
        <begin position="599"/>
        <end position="984"/>
    </location>
</feature>
<dbReference type="AlphaFoldDB" id="A0A2M7AMK9"/>
<proteinExistence type="inferred from homology"/>
<protein>
    <recommendedName>
        <fullName evidence="6">DNA-directed RNA polymerase subunit beta</fullName>
        <shortName evidence="6">RNAP subunit beta</shortName>
        <ecNumber evidence="6">2.7.7.6</ecNumber>
    </recommendedName>
    <alternativeName>
        <fullName evidence="6">RNA polymerase subunit beta</fullName>
    </alternativeName>
    <alternativeName>
        <fullName evidence="6">Transcriptase subunit beta</fullName>
    </alternativeName>
</protein>
<evidence type="ECO:0000259" key="10">
    <source>
        <dbReference type="Pfam" id="PF04560"/>
    </source>
</evidence>
<keyword evidence="2 6" id="KW-0808">Transferase</keyword>
<dbReference type="GO" id="GO:0003899">
    <property type="term" value="F:DNA-directed RNA polymerase activity"/>
    <property type="evidence" value="ECO:0007669"/>
    <property type="project" value="UniProtKB-UniRule"/>
</dbReference>
<evidence type="ECO:0000256" key="7">
    <source>
        <dbReference type="RuleBase" id="RU000434"/>
    </source>
</evidence>
<evidence type="ECO:0000256" key="4">
    <source>
        <dbReference type="ARBA" id="ARBA00023163"/>
    </source>
</evidence>
<dbReference type="PANTHER" id="PTHR20856">
    <property type="entry name" value="DNA-DIRECTED RNA POLYMERASE I SUBUNIT 2"/>
    <property type="match status" value="1"/>
</dbReference>
<reference evidence="16" key="1">
    <citation type="submission" date="2017-09" db="EMBL/GenBank/DDBJ databases">
        <title>Depth-based differentiation of microbial function through sediment-hosted aquifers and enrichment of novel symbionts in the deep terrestrial subsurface.</title>
        <authorList>
            <person name="Probst A.J."/>
            <person name="Ladd B."/>
            <person name="Jarett J.K."/>
            <person name="Geller-Mcgrath D.E."/>
            <person name="Sieber C.M.K."/>
            <person name="Emerson J.B."/>
            <person name="Anantharaman K."/>
            <person name="Thomas B.C."/>
            <person name="Malmstrom R."/>
            <person name="Stieglmeier M."/>
            <person name="Klingl A."/>
            <person name="Woyke T."/>
            <person name="Ryan C.M."/>
            <person name="Banfield J.F."/>
        </authorList>
    </citation>
    <scope>NUCLEOTIDE SEQUENCE [LARGE SCALE GENOMIC DNA]</scope>
</reference>
<dbReference type="CDD" id="cd00653">
    <property type="entry name" value="RNA_pol_B_RPB2"/>
    <property type="match status" value="1"/>
</dbReference>
<dbReference type="GO" id="GO:0006351">
    <property type="term" value="P:DNA-templated transcription"/>
    <property type="evidence" value="ECO:0007669"/>
    <property type="project" value="UniProtKB-UniRule"/>
</dbReference>
<feature type="region of interest" description="Disordered" evidence="8">
    <location>
        <begin position="1081"/>
        <end position="1122"/>
    </location>
</feature>
<dbReference type="InterPro" id="IPR010243">
    <property type="entry name" value="RNA_pol_bsu_bac"/>
</dbReference>
<dbReference type="InterPro" id="IPR007644">
    <property type="entry name" value="RNA_pol_bsu_protrusion"/>
</dbReference>
<dbReference type="Gene3D" id="3.90.1100.10">
    <property type="match status" value="1"/>
</dbReference>
<dbReference type="InterPro" id="IPR015712">
    <property type="entry name" value="DNA-dir_RNA_pol_su2"/>
</dbReference>
<feature type="compositionally biased region" description="Polar residues" evidence="8">
    <location>
        <begin position="1097"/>
        <end position="1122"/>
    </location>
</feature>
<evidence type="ECO:0000259" key="13">
    <source>
        <dbReference type="Pfam" id="PF04565"/>
    </source>
</evidence>
<dbReference type="Pfam" id="PF10385">
    <property type="entry name" value="RNA_pol_Rpb2_45"/>
    <property type="match status" value="1"/>
</dbReference>
<dbReference type="GO" id="GO:0032549">
    <property type="term" value="F:ribonucleoside binding"/>
    <property type="evidence" value="ECO:0007669"/>
    <property type="project" value="InterPro"/>
</dbReference>
<dbReference type="Proteomes" id="UP000229916">
    <property type="component" value="Unassembled WGS sequence"/>
</dbReference>
<dbReference type="InterPro" id="IPR042107">
    <property type="entry name" value="DNA-dir_RNA_pol_bsu_ext_1_sf"/>
</dbReference>
<dbReference type="Gene3D" id="2.40.50.100">
    <property type="match status" value="1"/>
</dbReference>
<feature type="domain" description="RNA polymerase Rpb2" evidence="10">
    <location>
        <begin position="986"/>
        <end position="1060"/>
    </location>
</feature>
<sequence>MDQTSTNSQRKLIGLPFDLLPLPNLIDIQTSSYDWFLKEGIKEVLEEVSPVDDYTGNILSLSFKDFQFGEHSADPEECQNKGLTHSAPLKVIAELTYLESGQKKSQEVFLGDIPLMTVRGTFIINGNERVVVNQLSRSPGVFYSTVTDPATGRNLTLAEVRPLRGAWLEFETAKNDILTVKIDRRRKIAATTLLRAFGFSTNEEIQALFNQVDTDSNHQYLESTLAKDPARDYESALLEIYRKMRPGEPAILENAKLFFENLLKNPRRYTLSKVGRYKINKCLSLSFPNEPQYWLLTPQDIVGIVKKMIELQNGLGKFDDIDHLANRRVRTVGELIQGSFRIGVLRLERIIRERMSIAGEIESLNPINLINARPVVASLNEFFGSSQLSQFMDQINPLHQLEHLRRLSVYGPGGLTRERAGFSVRDVHPSYYSRICPVKAPEGPSVGLLSSLAIFARINDYGFIEAPYRRVGHRDGKSYVTDEIDYLMADEEENFYIAEATIKIGDGGEILEERVAVRHQADFTSVTPEKLDYIDVTPPQMVGLSASLIPFIDSDAGRFPLMGSNMEAQAVPLVNPKSPLVGTGMEGLVLKDTGQLIRAEENGKVKHVDSTKIEIQPDKGKTKTYHLEKFKRTNQDTCYNQKPVVETGQQVKKGDLLADGACTHEGELALGRDLLVAFMPWEGFNYDDSVIISERLVKEDILTSIHVDEYEVSVMDTKLGSEEITRDIPNVSDEALRNLAEDGIVYIGAKVGPGDILVGKIAPKGETELSAEERLLRAIFGEKAREVRDTSLTMPYGKRGTVIGVTILTREEQNELPPGVLKLIKIRVAQKRKIAVGDKISGRHGSKGIIAKILPEIDMPYVENKNPVDIILNPLSILARMNVGQIIETHLGWAASKLNQKYAIPVYGQYKTDFVQGELAKANLPQDGKISLSDGRNGEEFSRKVTVGYAYIMKLVHLVEDKIHARSTGPYSLITQQPLGGKAQMGGQRLGEMEVWALEGYGAAHTLQEMLTIKSDDITGRAKAFEAIVKGIEIPKPKIPESFKVLIKELNGLGLNIEMLGTEEGEPHPEVAATEVNQNPELAEKKQKSPEVPVEKISQNTVENAIENSTPADQTQQISEGE</sequence>
<dbReference type="NCBIfam" id="TIGR02013">
    <property type="entry name" value="rpoB"/>
    <property type="match status" value="1"/>
</dbReference>
<dbReference type="EC" id="2.7.7.6" evidence="6"/>
<evidence type="ECO:0000256" key="5">
    <source>
        <dbReference type="ARBA" id="ARBA00048552"/>
    </source>
</evidence>
<organism evidence="15 16">
    <name type="scientific">candidate division WWE3 bacterium CG06_land_8_20_14_3_00_42_16</name>
    <dbReference type="NCBI Taxonomy" id="1975083"/>
    <lineage>
        <taxon>Bacteria</taxon>
        <taxon>Katanobacteria</taxon>
    </lineage>
</organism>
<dbReference type="SUPFAM" id="SSF64484">
    <property type="entry name" value="beta and beta-prime subunits of DNA dependent RNA-polymerase"/>
    <property type="match status" value="1"/>
</dbReference>
<feature type="domain" description="DNA-directed RNA polymerase beta subunit external 1" evidence="14">
    <location>
        <begin position="468"/>
        <end position="536"/>
    </location>
</feature>
<accession>A0A2M7AMK9</accession>
<dbReference type="Gene3D" id="3.90.1110.10">
    <property type="entry name" value="RNA polymerase Rpb2, domain 2"/>
    <property type="match status" value="1"/>
</dbReference>
<dbReference type="NCBIfam" id="NF001616">
    <property type="entry name" value="PRK00405.1"/>
    <property type="match status" value="1"/>
</dbReference>
<dbReference type="Pfam" id="PF04561">
    <property type="entry name" value="RNA_pol_Rpb2_2"/>
    <property type="match status" value="1"/>
</dbReference>
<dbReference type="InterPro" id="IPR007645">
    <property type="entry name" value="RNA_pol_Rpb2_3"/>
</dbReference>
<evidence type="ECO:0000256" key="6">
    <source>
        <dbReference type="HAMAP-Rule" id="MF_01321"/>
    </source>
</evidence>
<dbReference type="HAMAP" id="MF_01321">
    <property type="entry name" value="RNApol_bact_RpoB"/>
    <property type="match status" value="1"/>
</dbReference>
<dbReference type="EMBL" id="PEWD01000064">
    <property type="protein sequence ID" value="PIU68628.1"/>
    <property type="molecule type" value="Genomic_DNA"/>
</dbReference>
<comment type="function">
    <text evidence="6">DNA-dependent RNA polymerase catalyzes the transcription of DNA into RNA using the four ribonucleoside triphosphates as substrates.</text>
</comment>
<evidence type="ECO:0000256" key="3">
    <source>
        <dbReference type="ARBA" id="ARBA00022695"/>
    </source>
</evidence>
<evidence type="ECO:0000259" key="9">
    <source>
        <dbReference type="Pfam" id="PF00562"/>
    </source>
</evidence>
<evidence type="ECO:0000313" key="15">
    <source>
        <dbReference type="EMBL" id="PIU68628.1"/>
    </source>
</evidence>
<gene>
    <name evidence="6 15" type="primary">rpoB</name>
    <name evidence="15" type="ORF">COS81_03050</name>
</gene>
<keyword evidence="1 6" id="KW-0240">DNA-directed RNA polymerase</keyword>
<evidence type="ECO:0000259" key="11">
    <source>
        <dbReference type="Pfam" id="PF04561"/>
    </source>
</evidence>
<dbReference type="Pfam" id="PF04563">
    <property type="entry name" value="RNA_pol_Rpb2_1"/>
    <property type="match status" value="1"/>
</dbReference>